<proteinExistence type="predicted"/>
<gene>
    <name evidence="2" type="ORF">EC501_14760</name>
</gene>
<dbReference type="Proteomes" id="UP000279909">
    <property type="component" value="Unassembled WGS sequence"/>
</dbReference>
<evidence type="ECO:0000313" key="2">
    <source>
        <dbReference type="EMBL" id="RNC97555.1"/>
    </source>
</evidence>
<dbReference type="OrthoDB" id="1681234at2"/>
<dbReference type="RefSeq" id="WP_122973089.1">
    <property type="nucleotide sequence ID" value="NZ_RHLQ01000045.1"/>
</dbReference>
<evidence type="ECO:0000259" key="1">
    <source>
        <dbReference type="Pfam" id="PF07561"/>
    </source>
</evidence>
<dbReference type="AlphaFoldDB" id="A0A3M8H553"/>
<sequence>MPNVEVSCAVSNCIFHKKGNLCGAEKIQIDMDYHSKNRNTEFASDLDFDKITEEANHSQDTCCKTFEPKNEREK</sequence>
<feature type="domain" description="DUF1540" evidence="1">
    <location>
        <begin position="6"/>
        <end position="66"/>
    </location>
</feature>
<dbReference type="InterPro" id="IPR011437">
    <property type="entry name" value="DUF1540"/>
</dbReference>
<organism evidence="2 3">
    <name type="scientific">Lysinibacillus halotolerans</name>
    <dbReference type="NCBI Taxonomy" id="1368476"/>
    <lineage>
        <taxon>Bacteria</taxon>
        <taxon>Bacillati</taxon>
        <taxon>Bacillota</taxon>
        <taxon>Bacilli</taxon>
        <taxon>Bacillales</taxon>
        <taxon>Bacillaceae</taxon>
        <taxon>Lysinibacillus</taxon>
    </lineage>
</organism>
<name>A0A3M8H553_9BACI</name>
<comment type="caution">
    <text evidence="2">The sequence shown here is derived from an EMBL/GenBank/DDBJ whole genome shotgun (WGS) entry which is preliminary data.</text>
</comment>
<dbReference type="Pfam" id="PF07561">
    <property type="entry name" value="DUF1540"/>
    <property type="match status" value="1"/>
</dbReference>
<reference evidence="2 3" key="1">
    <citation type="journal article" date="2014" name="Int. J. Syst. Evol. Microbiol.">
        <title>Lysinibacillus halotolerans sp. nov., isolated from saline-alkaline soil.</title>
        <authorList>
            <person name="Kong D."/>
            <person name="Wang Y."/>
            <person name="Zhao B."/>
            <person name="Li Y."/>
            <person name="Song J."/>
            <person name="Zhai Y."/>
            <person name="Zhang C."/>
            <person name="Wang H."/>
            <person name="Chen X."/>
            <person name="Zhao B."/>
            <person name="Ruan Z."/>
        </authorList>
    </citation>
    <scope>NUCLEOTIDE SEQUENCE [LARGE SCALE GENOMIC DNA]</scope>
    <source>
        <strain evidence="2 3">MCCC 1A12703</strain>
    </source>
</reference>
<keyword evidence="3" id="KW-1185">Reference proteome</keyword>
<accession>A0A3M8H553</accession>
<protein>
    <submittedName>
        <fullName evidence="2">DUF1540 domain-containing protein</fullName>
    </submittedName>
</protein>
<evidence type="ECO:0000313" key="3">
    <source>
        <dbReference type="Proteomes" id="UP000279909"/>
    </source>
</evidence>
<dbReference type="EMBL" id="RHLQ01000045">
    <property type="protein sequence ID" value="RNC97555.1"/>
    <property type="molecule type" value="Genomic_DNA"/>
</dbReference>